<proteinExistence type="predicted"/>
<dbReference type="Pfam" id="PF01850">
    <property type="entry name" value="PIN"/>
    <property type="match status" value="1"/>
</dbReference>
<comment type="caution">
    <text evidence="2">The sequence shown here is derived from an EMBL/GenBank/DDBJ whole genome shotgun (WGS) entry which is preliminary data.</text>
</comment>
<dbReference type="CDD" id="cd09872">
    <property type="entry name" value="PIN_Sll0205-like"/>
    <property type="match status" value="1"/>
</dbReference>
<dbReference type="Proteomes" id="UP000095463">
    <property type="component" value="Unassembled WGS sequence"/>
</dbReference>
<dbReference type="InterPro" id="IPR041705">
    <property type="entry name" value="PIN_Sll0205"/>
</dbReference>
<reference evidence="2 3" key="1">
    <citation type="journal article" date="2015" name="Genome Announc.">
        <title>Genome Assemblies of Three Soil-Associated Devosia species: D. insulae, D. limi, and D. soli.</title>
        <authorList>
            <person name="Hassan Y.I."/>
            <person name="Lepp D."/>
            <person name="Zhou T."/>
        </authorList>
    </citation>
    <scope>NUCLEOTIDE SEQUENCE [LARGE SCALE GENOMIC DNA]</scope>
    <source>
        <strain evidence="2 3">DS-56</strain>
    </source>
</reference>
<sequence>MAKPSDLLLDTCAAIWMAQGAHLEPDALGAIDQSGEEGRPIRLSLITAWELGLLAKRGRAAMAQPPGAIFRAFLQLPGIVQQDLTADILIDSSQLPQPVHGDPADRIIIATARALDLTIVTRDRLILDYAALGHVRALAC</sequence>
<dbReference type="PANTHER" id="PTHR36173:SF1">
    <property type="entry name" value="RIBONUCLEASE VAPC22"/>
    <property type="match status" value="1"/>
</dbReference>
<dbReference type="InterPro" id="IPR002716">
    <property type="entry name" value="PIN_dom"/>
</dbReference>
<keyword evidence="3" id="KW-1185">Reference proteome</keyword>
<name>A0A1E5XWI2_9HYPH</name>
<dbReference type="SUPFAM" id="SSF88723">
    <property type="entry name" value="PIN domain-like"/>
    <property type="match status" value="1"/>
</dbReference>
<dbReference type="PANTHER" id="PTHR36173">
    <property type="entry name" value="RIBONUCLEASE VAPC16-RELATED"/>
    <property type="match status" value="1"/>
</dbReference>
<dbReference type="EMBL" id="LAJE02000044">
    <property type="protein sequence ID" value="OEO32947.1"/>
    <property type="molecule type" value="Genomic_DNA"/>
</dbReference>
<evidence type="ECO:0000259" key="1">
    <source>
        <dbReference type="Pfam" id="PF01850"/>
    </source>
</evidence>
<evidence type="ECO:0000313" key="2">
    <source>
        <dbReference type="EMBL" id="OEO32947.1"/>
    </source>
</evidence>
<dbReference type="Gene3D" id="3.40.50.1010">
    <property type="entry name" value="5'-nuclease"/>
    <property type="match status" value="1"/>
</dbReference>
<dbReference type="InterPro" id="IPR029060">
    <property type="entry name" value="PIN-like_dom_sf"/>
</dbReference>
<feature type="domain" description="PIN" evidence="1">
    <location>
        <begin position="8"/>
        <end position="130"/>
    </location>
</feature>
<gene>
    <name evidence="2" type="ORF">VW23_009035</name>
</gene>
<dbReference type="InterPro" id="IPR052919">
    <property type="entry name" value="TA_system_RNase"/>
</dbReference>
<organism evidence="2 3">
    <name type="scientific">Devosia insulae DS-56</name>
    <dbReference type="NCBI Taxonomy" id="1116389"/>
    <lineage>
        <taxon>Bacteria</taxon>
        <taxon>Pseudomonadati</taxon>
        <taxon>Pseudomonadota</taxon>
        <taxon>Alphaproteobacteria</taxon>
        <taxon>Hyphomicrobiales</taxon>
        <taxon>Devosiaceae</taxon>
        <taxon>Devosia</taxon>
    </lineage>
</organism>
<dbReference type="RefSeq" id="WP_069907910.1">
    <property type="nucleotide sequence ID" value="NZ_LAJE02000044.1"/>
</dbReference>
<dbReference type="OrthoDB" id="9798990at2"/>
<accession>A0A1E5XWI2</accession>
<dbReference type="AlphaFoldDB" id="A0A1E5XWI2"/>
<evidence type="ECO:0000313" key="3">
    <source>
        <dbReference type="Proteomes" id="UP000095463"/>
    </source>
</evidence>
<protein>
    <submittedName>
        <fullName evidence="2">Twitching motility protein PilT</fullName>
    </submittedName>
</protein>